<organism evidence="1 2">
    <name type="scientific">Acer negundo</name>
    <name type="common">Box elder</name>
    <dbReference type="NCBI Taxonomy" id="4023"/>
    <lineage>
        <taxon>Eukaryota</taxon>
        <taxon>Viridiplantae</taxon>
        <taxon>Streptophyta</taxon>
        <taxon>Embryophyta</taxon>
        <taxon>Tracheophyta</taxon>
        <taxon>Spermatophyta</taxon>
        <taxon>Magnoliopsida</taxon>
        <taxon>eudicotyledons</taxon>
        <taxon>Gunneridae</taxon>
        <taxon>Pentapetalae</taxon>
        <taxon>rosids</taxon>
        <taxon>malvids</taxon>
        <taxon>Sapindales</taxon>
        <taxon>Sapindaceae</taxon>
        <taxon>Hippocastanoideae</taxon>
        <taxon>Acereae</taxon>
        <taxon>Acer</taxon>
    </lineage>
</organism>
<reference evidence="1" key="1">
    <citation type="journal article" date="2022" name="Plant J.">
        <title>Strategies of tolerance reflected in two North American maple genomes.</title>
        <authorList>
            <person name="McEvoy S.L."/>
            <person name="Sezen U.U."/>
            <person name="Trouern-Trend A."/>
            <person name="McMahon S.M."/>
            <person name="Schaberg P.G."/>
            <person name="Yang J."/>
            <person name="Wegrzyn J.L."/>
            <person name="Swenson N.G."/>
        </authorList>
    </citation>
    <scope>NUCLEOTIDE SEQUENCE</scope>
    <source>
        <strain evidence="1">91603</strain>
    </source>
</reference>
<evidence type="ECO:0000313" key="2">
    <source>
        <dbReference type="Proteomes" id="UP001064489"/>
    </source>
</evidence>
<keyword evidence="2" id="KW-1185">Reference proteome</keyword>
<comment type="caution">
    <text evidence="1">The sequence shown here is derived from an EMBL/GenBank/DDBJ whole genome shotgun (WGS) entry which is preliminary data.</text>
</comment>
<proteinExistence type="predicted"/>
<sequence length="150" mass="17109">MLACIDRFLSLPNPGSVDLVRYPYQPSFFARPAKYLASLNRFGGLLPISHLPIKVKESTEHLSGGIEYPDRIRVWPLDSLQRLRPLSDKGVRNSLGYVVELMKQAKAQLSEEYIRSVADLIAITGRRTNYVTRSGKLYRFEYNSFLNGRS</sequence>
<gene>
    <name evidence="1" type="ORF">LWI28_007356</name>
</gene>
<protein>
    <submittedName>
        <fullName evidence="1">Uncharacterized protein</fullName>
    </submittedName>
</protein>
<dbReference type="AlphaFoldDB" id="A0AAD5J8N6"/>
<reference evidence="1" key="2">
    <citation type="submission" date="2023-02" db="EMBL/GenBank/DDBJ databases">
        <authorList>
            <person name="Swenson N.G."/>
            <person name="Wegrzyn J.L."/>
            <person name="Mcevoy S.L."/>
        </authorList>
    </citation>
    <scope>NUCLEOTIDE SEQUENCE</scope>
    <source>
        <strain evidence="1">91603</strain>
        <tissue evidence="1">Leaf</tissue>
    </source>
</reference>
<dbReference type="Proteomes" id="UP001064489">
    <property type="component" value="Unassembled WGS sequence"/>
</dbReference>
<dbReference type="EMBL" id="JAJSOW010000076">
    <property type="protein sequence ID" value="KAI9188511.1"/>
    <property type="molecule type" value="Genomic_DNA"/>
</dbReference>
<accession>A0AAD5J8N6</accession>
<name>A0AAD5J8N6_ACENE</name>
<evidence type="ECO:0000313" key="1">
    <source>
        <dbReference type="EMBL" id="KAI9188511.1"/>
    </source>
</evidence>